<dbReference type="InterPro" id="IPR009025">
    <property type="entry name" value="RBP11-like_dimer"/>
</dbReference>
<feature type="domain" description="DNA-directed RNA polymerase RBP11-like dimerisation" evidence="6">
    <location>
        <begin position="74"/>
        <end position="146"/>
    </location>
</feature>
<dbReference type="InterPro" id="IPR008193">
    <property type="entry name" value="RNA_pol_Rpb11_13-16kDa_CS"/>
</dbReference>
<sequence length="171" mass="19325">MSDLSSRRYIVNNYAHLRYSRYAQHVNMILPSPEHGLLQPVTDTNMRDSFELFLLGDEEKKVTEAIDTRIPSTSIFTFNKEDHTLGNMIRGRLVTNQRVVFAGYKVPHPLFPTFELRVGTDGSITPRAAVLQACRDLVTDLSTLSREFTKEYELRKMVSEGANGSGQNGSL</sequence>
<protein>
    <submittedName>
        <fullName evidence="7">DNA-directed RNA polymerase II core subunit</fullName>
    </submittedName>
</protein>
<dbReference type="GO" id="GO:0046983">
    <property type="term" value="F:protein dimerization activity"/>
    <property type="evidence" value="ECO:0007669"/>
    <property type="project" value="InterPro"/>
</dbReference>
<dbReference type="OrthoDB" id="10248581at2759"/>
<evidence type="ECO:0000313" key="8">
    <source>
        <dbReference type="Proteomes" id="UP000664521"/>
    </source>
</evidence>
<dbReference type="PANTHER" id="PTHR13946:SF16">
    <property type="entry name" value="DNA-DIRECTED RNA POLYMERASE II SUBUNIT RPB11"/>
    <property type="match status" value="1"/>
</dbReference>
<evidence type="ECO:0000256" key="1">
    <source>
        <dbReference type="ARBA" id="ARBA00004123"/>
    </source>
</evidence>
<keyword evidence="2 7" id="KW-0240">DNA-directed RNA polymerase</keyword>
<dbReference type="Pfam" id="PF13656">
    <property type="entry name" value="RNA_pol_L_2"/>
    <property type="match status" value="1"/>
</dbReference>
<proteinExistence type="inferred from homology"/>
<dbReference type="InterPro" id="IPR037685">
    <property type="entry name" value="RBP11"/>
</dbReference>
<organism evidence="7 8">
    <name type="scientific">Heterodermia speciosa</name>
    <dbReference type="NCBI Taxonomy" id="116794"/>
    <lineage>
        <taxon>Eukaryota</taxon>
        <taxon>Fungi</taxon>
        <taxon>Dikarya</taxon>
        <taxon>Ascomycota</taxon>
        <taxon>Pezizomycotina</taxon>
        <taxon>Lecanoromycetes</taxon>
        <taxon>OSLEUM clade</taxon>
        <taxon>Lecanoromycetidae</taxon>
        <taxon>Caliciales</taxon>
        <taxon>Physciaceae</taxon>
        <taxon>Heterodermia</taxon>
    </lineage>
</organism>
<evidence type="ECO:0000313" key="7">
    <source>
        <dbReference type="EMBL" id="CAF9940548.1"/>
    </source>
</evidence>
<evidence type="ECO:0000259" key="6">
    <source>
        <dbReference type="Pfam" id="PF13656"/>
    </source>
</evidence>
<dbReference type="SUPFAM" id="SSF55257">
    <property type="entry name" value="RBP11-like subunits of RNA polymerase"/>
    <property type="match status" value="1"/>
</dbReference>
<evidence type="ECO:0000256" key="2">
    <source>
        <dbReference type="ARBA" id="ARBA00022478"/>
    </source>
</evidence>
<comment type="caution">
    <text evidence="7">The sequence shown here is derived from an EMBL/GenBank/DDBJ whole genome shotgun (WGS) entry which is preliminary data.</text>
</comment>
<keyword evidence="3" id="KW-0804">Transcription</keyword>
<dbReference type="CDD" id="cd06926">
    <property type="entry name" value="RNAP_II_RPB11"/>
    <property type="match status" value="1"/>
</dbReference>
<dbReference type="GO" id="GO:0003677">
    <property type="term" value="F:DNA binding"/>
    <property type="evidence" value="ECO:0007669"/>
    <property type="project" value="InterPro"/>
</dbReference>
<evidence type="ECO:0000256" key="5">
    <source>
        <dbReference type="ARBA" id="ARBA00025751"/>
    </source>
</evidence>
<comment type="similarity">
    <text evidence="5">Belongs to the archaeal Rpo11/eukaryotic RPB11/RPC19 RNA polymerase subunit family.</text>
</comment>
<dbReference type="Proteomes" id="UP000664521">
    <property type="component" value="Unassembled WGS sequence"/>
</dbReference>
<dbReference type="GO" id="GO:0003899">
    <property type="term" value="F:DNA-directed RNA polymerase activity"/>
    <property type="evidence" value="ECO:0007669"/>
    <property type="project" value="InterPro"/>
</dbReference>
<accession>A0A8H3PH43</accession>
<keyword evidence="8" id="KW-1185">Reference proteome</keyword>
<evidence type="ECO:0000256" key="3">
    <source>
        <dbReference type="ARBA" id="ARBA00023163"/>
    </source>
</evidence>
<dbReference type="GO" id="GO:0006366">
    <property type="term" value="P:transcription by RNA polymerase II"/>
    <property type="evidence" value="ECO:0007669"/>
    <property type="project" value="InterPro"/>
</dbReference>
<reference evidence="7" key="1">
    <citation type="submission" date="2021-03" db="EMBL/GenBank/DDBJ databases">
        <authorList>
            <person name="Tagirdzhanova G."/>
        </authorList>
    </citation>
    <scope>NUCLEOTIDE SEQUENCE</scope>
</reference>
<gene>
    <name evidence="7" type="primary">RPB11</name>
    <name evidence="7" type="ORF">HETSPECPRED_002441</name>
</gene>
<dbReference type="Gene3D" id="3.30.1360.10">
    <property type="entry name" value="RNA polymerase, RBP11-like subunit"/>
    <property type="match status" value="1"/>
</dbReference>
<comment type="subcellular location">
    <subcellularLocation>
        <location evidence="1">Nucleus</location>
    </subcellularLocation>
</comment>
<keyword evidence="4" id="KW-0539">Nucleus</keyword>
<evidence type="ECO:0000256" key="4">
    <source>
        <dbReference type="ARBA" id="ARBA00023242"/>
    </source>
</evidence>
<dbReference type="EMBL" id="CAJPDS010000156">
    <property type="protein sequence ID" value="CAF9940548.1"/>
    <property type="molecule type" value="Genomic_DNA"/>
</dbReference>
<dbReference type="AlphaFoldDB" id="A0A8H3PH43"/>
<dbReference type="PROSITE" id="PS01154">
    <property type="entry name" value="RNA_POL_L_13KD"/>
    <property type="match status" value="1"/>
</dbReference>
<dbReference type="HAMAP" id="MF_00261">
    <property type="entry name" value="RNApol_arch_Rpo11"/>
    <property type="match status" value="1"/>
</dbReference>
<dbReference type="GO" id="GO:0005665">
    <property type="term" value="C:RNA polymerase II, core complex"/>
    <property type="evidence" value="ECO:0007669"/>
    <property type="project" value="InterPro"/>
</dbReference>
<name>A0A8H3PH43_9LECA</name>
<dbReference type="InterPro" id="IPR022905">
    <property type="entry name" value="Rpo11-like"/>
</dbReference>
<dbReference type="PANTHER" id="PTHR13946">
    <property type="entry name" value="DNA-DIRECTED RNA POLYMERASE I,II,III"/>
    <property type="match status" value="1"/>
</dbReference>
<dbReference type="InterPro" id="IPR036603">
    <property type="entry name" value="RBP11-like"/>
</dbReference>